<keyword evidence="5 8" id="KW-0812">Transmembrane</keyword>
<evidence type="ECO:0000256" key="4">
    <source>
        <dbReference type="ARBA" id="ARBA00022475"/>
    </source>
</evidence>
<gene>
    <name evidence="9" type="ORF">SAMN03080599_01253</name>
</gene>
<evidence type="ECO:0000256" key="1">
    <source>
        <dbReference type="ARBA" id="ARBA00004651"/>
    </source>
</evidence>
<keyword evidence="3" id="KW-0813">Transport</keyword>
<dbReference type="Proteomes" id="UP000199208">
    <property type="component" value="Unassembled WGS sequence"/>
</dbReference>
<evidence type="ECO:0000256" key="6">
    <source>
        <dbReference type="ARBA" id="ARBA00022989"/>
    </source>
</evidence>
<dbReference type="PANTHER" id="PTHR34979">
    <property type="entry name" value="INNER MEMBRANE PROTEIN YGAZ"/>
    <property type="match status" value="1"/>
</dbReference>
<name>A0A1G5RWB9_9FIRM</name>
<feature type="transmembrane region" description="Helical" evidence="8">
    <location>
        <begin position="21"/>
        <end position="53"/>
    </location>
</feature>
<keyword evidence="7 8" id="KW-0472">Membrane</keyword>
<feature type="transmembrane region" description="Helical" evidence="8">
    <location>
        <begin position="59"/>
        <end position="83"/>
    </location>
</feature>
<dbReference type="GO" id="GO:0005886">
    <property type="term" value="C:plasma membrane"/>
    <property type="evidence" value="ECO:0007669"/>
    <property type="project" value="UniProtKB-SubCell"/>
</dbReference>
<dbReference type="OrthoDB" id="3177005at2"/>
<feature type="transmembrane region" description="Helical" evidence="8">
    <location>
        <begin position="213"/>
        <end position="233"/>
    </location>
</feature>
<feature type="transmembrane region" description="Helical" evidence="8">
    <location>
        <begin position="186"/>
        <end position="207"/>
    </location>
</feature>
<accession>A0A1G5RWB9</accession>
<evidence type="ECO:0000256" key="7">
    <source>
        <dbReference type="ARBA" id="ARBA00023136"/>
    </source>
</evidence>
<dbReference type="PANTHER" id="PTHR34979:SF1">
    <property type="entry name" value="INNER MEMBRANE PROTEIN YGAZ"/>
    <property type="match status" value="1"/>
</dbReference>
<keyword evidence="10" id="KW-1185">Reference proteome</keyword>
<organism evidence="9 10">
    <name type="scientific">Acidaminobacter hydrogenoformans DSM 2784</name>
    <dbReference type="NCBI Taxonomy" id="1120920"/>
    <lineage>
        <taxon>Bacteria</taxon>
        <taxon>Bacillati</taxon>
        <taxon>Bacillota</taxon>
        <taxon>Clostridia</taxon>
        <taxon>Peptostreptococcales</taxon>
        <taxon>Acidaminobacteraceae</taxon>
        <taxon>Acidaminobacter</taxon>
    </lineage>
</organism>
<proteinExistence type="inferred from homology"/>
<reference evidence="9 10" key="1">
    <citation type="submission" date="2016-10" db="EMBL/GenBank/DDBJ databases">
        <authorList>
            <person name="de Groot N.N."/>
        </authorList>
    </citation>
    <scope>NUCLEOTIDE SEQUENCE [LARGE SCALE GENOMIC DNA]</scope>
    <source>
        <strain evidence="9 10">DSM 2784</strain>
    </source>
</reference>
<evidence type="ECO:0000313" key="10">
    <source>
        <dbReference type="Proteomes" id="UP000199208"/>
    </source>
</evidence>
<dbReference type="STRING" id="1120920.SAMN03080599_01253"/>
<evidence type="ECO:0000313" key="9">
    <source>
        <dbReference type="EMBL" id="SCZ78412.1"/>
    </source>
</evidence>
<comment type="subcellular location">
    <subcellularLocation>
        <location evidence="1">Cell membrane</location>
        <topology evidence="1">Multi-pass membrane protein</topology>
    </subcellularLocation>
</comment>
<dbReference type="RefSeq" id="WP_092590038.1">
    <property type="nucleotide sequence ID" value="NZ_FMWL01000004.1"/>
</dbReference>
<dbReference type="GO" id="GO:1903785">
    <property type="term" value="P:L-valine transmembrane transport"/>
    <property type="evidence" value="ECO:0007669"/>
    <property type="project" value="TreeGrafter"/>
</dbReference>
<comment type="similarity">
    <text evidence="2">Belongs to the AzlC family.</text>
</comment>
<dbReference type="InterPro" id="IPR011606">
    <property type="entry name" value="Brnchd-chn_aa_trnsp_permease"/>
</dbReference>
<evidence type="ECO:0000256" key="2">
    <source>
        <dbReference type="ARBA" id="ARBA00010735"/>
    </source>
</evidence>
<dbReference type="Pfam" id="PF03591">
    <property type="entry name" value="AzlC"/>
    <property type="match status" value="1"/>
</dbReference>
<keyword evidence="4" id="KW-1003">Cell membrane</keyword>
<evidence type="ECO:0000256" key="5">
    <source>
        <dbReference type="ARBA" id="ARBA00022692"/>
    </source>
</evidence>
<dbReference type="AlphaFoldDB" id="A0A1G5RWB9"/>
<evidence type="ECO:0000256" key="8">
    <source>
        <dbReference type="SAM" id="Phobius"/>
    </source>
</evidence>
<protein>
    <submittedName>
        <fullName evidence="9">4-azaleucine resistance probable transporter AzlC</fullName>
    </submittedName>
</protein>
<feature type="transmembrane region" description="Helical" evidence="8">
    <location>
        <begin position="157"/>
        <end position="179"/>
    </location>
</feature>
<dbReference type="EMBL" id="FMWL01000004">
    <property type="protein sequence ID" value="SCZ78412.1"/>
    <property type="molecule type" value="Genomic_DNA"/>
</dbReference>
<sequence length="248" mass="25904">MKTSSRRARILVGAKLGIPIAIGYIPIGIAFGVLASSLGLKIGIGVALSSILYAGASQFVGVGMMAAGASTLEIVMTTFILNFRHFIMSSSLSQRLPETIGKRFLSVLAFGVTDESFAVASVQPQRVLDPWSLLGLNTIAYLAWNSGTLMGLLLGDAIPPSLSASMGIALYAMFVGLLVPGLKNDLPMVTVTLTAIATSTLIFYLPLFSGLASGWRILIATLIAAAVGSKLLAKSAISDIGNRQNREA</sequence>
<evidence type="ECO:0000256" key="3">
    <source>
        <dbReference type="ARBA" id="ARBA00022448"/>
    </source>
</evidence>
<keyword evidence="6 8" id="KW-1133">Transmembrane helix</keyword>